<evidence type="ECO:0000256" key="10">
    <source>
        <dbReference type="ARBA" id="ARBA00023015"/>
    </source>
</evidence>
<protein>
    <recommendedName>
        <fullName evidence="4">[histone H3]-trimethyl-L-lysine(9) demethylase</fullName>
        <ecNumber evidence="4">1.14.11.66</ecNumber>
    </recommendedName>
</protein>
<dbReference type="SMART" id="SM00558">
    <property type="entry name" value="JmjC"/>
    <property type="match status" value="1"/>
</dbReference>
<keyword evidence="10" id="KW-0805">Transcription regulation</keyword>
<evidence type="ECO:0000313" key="17">
    <source>
        <dbReference type="Ensembl" id="ENSMFAP00000032843.2"/>
    </source>
</evidence>
<proteinExistence type="inferred from homology"/>
<keyword evidence="18" id="KW-1185">Reference proteome</keyword>
<dbReference type="AlphaFoldDB" id="A0A2K5W704"/>
<evidence type="ECO:0000256" key="1">
    <source>
        <dbReference type="ARBA" id="ARBA00001954"/>
    </source>
</evidence>
<comment type="catalytic activity">
    <reaction evidence="13">
        <text>N(6),N(6),N(6)-trimethyl-L-lysyl(9)-[histone H3] + 2 2-oxoglutarate + 2 O2 = N(6)-methyl-L-lysyl(9)-[histone H3] + 2 formaldehyde + 2 succinate + 2 CO2</text>
        <dbReference type="Rhea" id="RHEA:60200"/>
        <dbReference type="Rhea" id="RHEA-COMP:15538"/>
        <dbReference type="Rhea" id="RHEA-COMP:15542"/>
        <dbReference type="ChEBI" id="CHEBI:15379"/>
        <dbReference type="ChEBI" id="CHEBI:16526"/>
        <dbReference type="ChEBI" id="CHEBI:16810"/>
        <dbReference type="ChEBI" id="CHEBI:16842"/>
        <dbReference type="ChEBI" id="CHEBI:30031"/>
        <dbReference type="ChEBI" id="CHEBI:61929"/>
        <dbReference type="ChEBI" id="CHEBI:61961"/>
        <dbReference type="EC" id="1.14.11.66"/>
    </reaction>
</comment>
<dbReference type="GO" id="GO:0046872">
    <property type="term" value="F:metal ion binding"/>
    <property type="evidence" value="ECO:0007669"/>
    <property type="project" value="UniProtKB-KW"/>
</dbReference>
<reference evidence="17" key="2">
    <citation type="submission" date="2025-08" db="UniProtKB">
        <authorList>
            <consortium name="Ensembl"/>
        </authorList>
    </citation>
    <scope>IDENTIFICATION</scope>
</reference>
<dbReference type="EC" id="1.14.11.66" evidence="4"/>
<keyword evidence="11" id="KW-0804">Transcription</keyword>
<evidence type="ECO:0000259" key="16">
    <source>
        <dbReference type="PROSITE" id="PS51184"/>
    </source>
</evidence>
<dbReference type="GO" id="GO:0010468">
    <property type="term" value="P:regulation of gene expression"/>
    <property type="evidence" value="ECO:0007669"/>
    <property type="project" value="TreeGrafter"/>
</dbReference>
<dbReference type="PROSITE" id="PS51184">
    <property type="entry name" value="JMJC"/>
    <property type="match status" value="1"/>
</dbReference>
<evidence type="ECO:0000256" key="9">
    <source>
        <dbReference type="ARBA" id="ARBA00023004"/>
    </source>
</evidence>
<dbReference type="Pfam" id="PF02373">
    <property type="entry name" value="JmjC"/>
    <property type="match status" value="1"/>
</dbReference>
<keyword evidence="5" id="KW-0479">Metal-binding</keyword>
<comment type="similarity">
    <text evidence="3">Belongs to the JHDM3 histone demethylase family.</text>
</comment>
<evidence type="ECO:0000256" key="14">
    <source>
        <dbReference type="SAM" id="MobiDB-lite"/>
    </source>
</evidence>
<evidence type="ECO:0000256" key="7">
    <source>
        <dbReference type="ARBA" id="ARBA00022853"/>
    </source>
</evidence>
<dbReference type="SMART" id="SM00545">
    <property type="entry name" value="JmjN"/>
    <property type="match status" value="1"/>
</dbReference>
<evidence type="ECO:0000256" key="13">
    <source>
        <dbReference type="ARBA" id="ARBA00049349"/>
    </source>
</evidence>
<organism evidence="17 18">
    <name type="scientific">Macaca fascicularis</name>
    <name type="common">Crab-eating macaque</name>
    <name type="synonym">Cynomolgus monkey</name>
    <dbReference type="NCBI Taxonomy" id="9541"/>
    <lineage>
        <taxon>Eukaryota</taxon>
        <taxon>Metazoa</taxon>
        <taxon>Chordata</taxon>
        <taxon>Craniata</taxon>
        <taxon>Vertebrata</taxon>
        <taxon>Euteleostomi</taxon>
        <taxon>Mammalia</taxon>
        <taxon>Eutheria</taxon>
        <taxon>Euarchontoglires</taxon>
        <taxon>Primates</taxon>
        <taxon>Haplorrhini</taxon>
        <taxon>Catarrhini</taxon>
        <taxon>Cercopithecidae</taxon>
        <taxon>Cercopithecinae</taxon>
        <taxon>Macaca</taxon>
    </lineage>
</organism>
<reference evidence="17" key="3">
    <citation type="submission" date="2025-09" db="UniProtKB">
        <authorList>
            <consortium name="Ensembl"/>
        </authorList>
    </citation>
    <scope>IDENTIFICATION</scope>
</reference>
<evidence type="ECO:0000256" key="12">
    <source>
        <dbReference type="ARBA" id="ARBA00023242"/>
    </source>
</evidence>
<keyword evidence="9" id="KW-0408">Iron</keyword>
<evidence type="ECO:0000256" key="2">
    <source>
        <dbReference type="ARBA" id="ARBA00004123"/>
    </source>
</evidence>
<dbReference type="Pfam" id="PF02375">
    <property type="entry name" value="JmjN"/>
    <property type="match status" value="1"/>
</dbReference>
<keyword evidence="6" id="KW-0862">Zinc</keyword>
<keyword evidence="8" id="KW-0560">Oxidoreductase</keyword>
<evidence type="ECO:0000256" key="5">
    <source>
        <dbReference type="ARBA" id="ARBA00022723"/>
    </source>
</evidence>
<keyword evidence="7" id="KW-0156">Chromatin regulator</keyword>
<feature type="region of interest" description="Disordered" evidence="14">
    <location>
        <begin position="409"/>
        <end position="434"/>
    </location>
</feature>
<dbReference type="SUPFAM" id="SSF51197">
    <property type="entry name" value="Clavaminate synthase-like"/>
    <property type="match status" value="1"/>
</dbReference>
<dbReference type="PANTHER" id="PTHR10694">
    <property type="entry name" value="LYSINE-SPECIFIC DEMETHYLASE"/>
    <property type="match status" value="1"/>
</dbReference>
<evidence type="ECO:0000256" key="6">
    <source>
        <dbReference type="ARBA" id="ARBA00022833"/>
    </source>
</evidence>
<dbReference type="InterPro" id="IPR003347">
    <property type="entry name" value="JmjC_dom"/>
</dbReference>
<dbReference type="GO" id="GO:0005634">
    <property type="term" value="C:nucleus"/>
    <property type="evidence" value="ECO:0007669"/>
    <property type="project" value="UniProtKB-SubCell"/>
</dbReference>
<dbReference type="Ensembl" id="ENSMFAT00000007067.2">
    <property type="protein sequence ID" value="ENSMFAP00000032843.2"/>
    <property type="gene ID" value="ENSMFAG00000002814.2"/>
</dbReference>
<evidence type="ECO:0000256" key="11">
    <source>
        <dbReference type="ARBA" id="ARBA00023163"/>
    </source>
</evidence>
<dbReference type="InterPro" id="IPR003349">
    <property type="entry name" value="JmjN"/>
</dbReference>
<accession>A0A2K5W704</accession>
<dbReference type="GO" id="GO:0140684">
    <property type="term" value="F:histone H3K9me2/H3K9me3 demethylase activity"/>
    <property type="evidence" value="ECO:0007669"/>
    <property type="project" value="UniProtKB-EC"/>
</dbReference>
<name>A0A2K5W704_MACFA</name>
<feature type="domain" description="JmjC" evidence="16">
    <location>
        <begin position="146"/>
        <end position="309"/>
    </location>
</feature>
<dbReference type="GeneTree" id="ENSGT00940000159248"/>
<dbReference type="PROSITE" id="PS51183">
    <property type="entry name" value="JMJN"/>
    <property type="match status" value="1"/>
</dbReference>
<evidence type="ECO:0000256" key="4">
    <source>
        <dbReference type="ARBA" id="ARBA00012900"/>
    </source>
</evidence>
<dbReference type="FunFam" id="2.60.120.650:FF:000003">
    <property type="entry name" value="Lysine-specific demethylase 4D"/>
    <property type="match status" value="1"/>
</dbReference>
<dbReference type="Proteomes" id="UP000233100">
    <property type="component" value="Chromosome 19"/>
</dbReference>
<reference evidence="17 18" key="1">
    <citation type="submission" date="2013-03" db="EMBL/GenBank/DDBJ databases">
        <authorList>
            <person name="Warren W."/>
            <person name="Wilson R.K."/>
        </authorList>
    </citation>
    <scope>NUCLEOTIDE SEQUENCE</scope>
</reference>
<comment type="subcellular location">
    <subcellularLocation>
        <location evidence="2">Nucleus</location>
    </subcellularLocation>
</comment>
<comment type="cofactor">
    <cofactor evidence="1">
        <name>Fe(2+)</name>
        <dbReference type="ChEBI" id="CHEBI:29033"/>
    </cofactor>
</comment>
<feature type="domain" description="JmjN" evidence="15">
    <location>
        <begin position="15"/>
        <end position="57"/>
    </location>
</feature>
<keyword evidence="12" id="KW-0539">Nucleus</keyword>
<dbReference type="VEuPathDB" id="HostDB:ENSMFAG00000002814"/>
<dbReference type="Bgee" id="ENSMFAG00000002814">
    <property type="expression patterns" value="Expressed in cerebellum and 13 other cell types or tissues"/>
</dbReference>
<evidence type="ECO:0000256" key="3">
    <source>
        <dbReference type="ARBA" id="ARBA00009711"/>
    </source>
</evidence>
<gene>
    <name evidence="17" type="primary">KDM4B</name>
</gene>
<dbReference type="PANTHER" id="PTHR10694:SF30">
    <property type="entry name" value="LYSINE-SPECIFIC DEMETHYLASE 4B"/>
    <property type="match status" value="1"/>
</dbReference>
<sequence length="451" mass="50863">MGSEDHGAQNPSCKIMTFRPTMEEFKDFNKYVAYIESQGAHRAGLAKIIPPKEWKPRQTYDDIDDVVIPAPIQQVVTGQSGLFTQYNIQKKAMTVGEYRRLANSEKYCTPRHQDFDDLERKYWKNLTFVSPIYGADISGSLYDDDVAQWNIGSLRTILDMVERECGTIIEGVNTPYLYFGMWKTTFAWHTEDMDLYSINYLHFGEPKSWYAIPPEHGKRLERLAIGFFPGSSQGCDAFLRHKMTLISPIILKKYGIPFSRITQEAGEFMITFPYGYHAGFNHGFNCAESTNFATLRWIDYGKVATQCTCRKDMVKISMDVFVRILQPERYELWKQGKDLTVLDHTRPTALTSPELSSWSASRASLKAKLLRRTPFCASVSPLPHRPSPGVWCPPGGEGRASAVSWLPTARGRGDTEAGPSQGGGPLHAQSEGQTSCVSMSRLLMASQDPCR</sequence>
<evidence type="ECO:0000256" key="8">
    <source>
        <dbReference type="ARBA" id="ARBA00023002"/>
    </source>
</evidence>
<dbReference type="GO" id="GO:0000785">
    <property type="term" value="C:chromatin"/>
    <property type="evidence" value="ECO:0007669"/>
    <property type="project" value="TreeGrafter"/>
</dbReference>
<evidence type="ECO:0000259" key="15">
    <source>
        <dbReference type="PROSITE" id="PS51183"/>
    </source>
</evidence>
<dbReference type="Gene3D" id="2.60.120.650">
    <property type="entry name" value="Cupin"/>
    <property type="match status" value="1"/>
</dbReference>
<evidence type="ECO:0000313" key="18">
    <source>
        <dbReference type="Proteomes" id="UP000233100"/>
    </source>
</evidence>